<evidence type="ECO:0000256" key="3">
    <source>
        <dbReference type="ARBA" id="ARBA00023125"/>
    </source>
</evidence>
<evidence type="ECO:0000256" key="1">
    <source>
        <dbReference type="ARBA" id="ARBA00009437"/>
    </source>
</evidence>
<dbReference type="Proteomes" id="UP000029553">
    <property type="component" value="Unassembled WGS sequence"/>
</dbReference>
<dbReference type="PANTHER" id="PTHR30537">
    <property type="entry name" value="HTH-TYPE TRANSCRIPTIONAL REGULATOR"/>
    <property type="match status" value="1"/>
</dbReference>
<protein>
    <submittedName>
        <fullName evidence="6">LysR family transcriptional regulator</fullName>
    </submittedName>
</protein>
<organism evidence="6 7">
    <name type="scientific">Comamonas testosteroni</name>
    <name type="common">Pseudomonas testosteroni</name>
    <dbReference type="NCBI Taxonomy" id="285"/>
    <lineage>
        <taxon>Bacteria</taxon>
        <taxon>Pseudomonadati</taxon>
        <taxon>Pseudomonadota</taxon>
        <taxon>Betaproteobacteria</taxon>
        <taxon>Burkholderiales</taxon>
        <taxon>Comamonadaceae</taxon>
        <taxon>Comamonas</taxon>
    </lineage>
</organism>
<sequence>MEIFDSQHTDELATLVALADQGSFAAAGRLLARHPSVLSKRMQALERRLGVRLVERTTRQLHFTNEGWRLVEKLRQAAHLIRDAEQEAAQGAQEIRGRLRLSMPATMGRRWISPMLADFSLAYPEVALEVEYSERIVDIVGERFDAAIRIGNLADSRLVATRLCDQYRLLCASSSYLERHEAPDRPADLVRHNCLGYTGLLDFPQWRLVQSAGKKVARVAESVRVSGSILSNDNEALLHAAIKGVGIIAGSDWHLMPSIHAGELVRILPQWTLGEAGGIYLLRPSGQYNTGAMKAFKQWVTEAFAAAAWQRPSDR</sequence>
<dbReference type="InterPro" id="IPR005119">
    <property type="entry name" value="LysR_subst-bd"/>
</dbReference>
<evidence type="ECO:0000256" key="2">
    <source>
        <dbReference type="ARBA" id="ARBA00023015"/>
    </source>
</evidence>
<dbReference type="SUPFAM" id="SSF53850">
    <property type="entry name" value="Periplasmic binding protein-like II"/>
    <property type="match status" value="1"/>
</dbReference>
<keyword evidence="2" id="KW-0805">Transcription regulation</keyword>
<dbReference type="Pfam" id="PF00126">
    <property type="entry name" value="HTH_1"/>
    <property type="match status" value="1"/>
</dbReference>
<dbReference type="SUPFAM" id="SSF46785">
    <property type="entry name" value="Winged helix' DNA-binding domain"/>
    <property type="match status" value="1"/>
</dbReference>
<feature type="domain" description="HTH lysR-type" evidence="5">
    <location>
        <begin position="12"/>
        <end position="64"/>
    </location>
</feature>
<dbReference type="EMBL" id="AWOR01000068">
    <property type="protein sequence ID" value="KGH26489.1"/>
    <property type="molecule type" value="Genomic_DNA"/>
</dbReference>
<comment type="similarity">
    <text evidence="1">Belongs to the LysR transcriptional regulatory family.</text>
</comment>
<dbReference type="Pfam" id="PF03466">
    <property type="entry name" value="LysR_substrate"/>
    <property type="match status" value="1"/>
</dbReference>
<keyword evidence="3" id="KW-0238">DNA-binding</keyword>
<dbReference type="GO" id="GO:0003700">
    <property type="term" value="F:DNA-binding transcription factor activity"/>
    <property type="evidence" value="ECO:0007669"/>
    <property type="project" value="InterPro"/>
</dbReference>
<accession>A0A096F968</accession>
<dbReference type="Gene3D" id="3.40.190.290">
    <property type="match status" value="1"/>
</dbReference>
<reference evidence="6 7" key="1">
    <citation type="submission" date="2013-09" db="EMBL/GenBank/DDBJ databases">
        <title>High correlation between genotypes and phenotypes of environmental bacteria Comamonas testosteroni strains.</title>
        <authorList>
            <person name="Liu L."/>
            <person name="Zhu W."/>
            <person name="Xia X."/>
            <person name="Xu B."/>
            <person name="Luo M."/>
            <person name="Wang G."/>
        </authorList>
    </citation>
    <scope>NUCLEOTIDE SEQUENCE [LARGE SCALE GENOMIC DNA]</scope>
    <source>
        <strain evidence="6 7">JL40</strain>
    </source>
</reference>
<dbReference type="AlphaFoldDB" id="A0A096F968"/>
<dbReference type="InterPro" id="IPR036388">
    <property type="entry name" value="WH-like_DNA-bd_sf"/>
</dbReference>
<dbReference type="InterPro" id="IPR058163">
    <property type="entry name" value="LysR-type_TF_proteobact-type"/>
</dbReference>
<evidence type="ECO:0000259" key="5">
    <source>
        <dbReference type="PROSITE" id="PS50931"/>
    </source>
</evidence>
<comment type="caution">
    <text evidence="6">The sequence shown here is derived from an EMBL/GenBank/DDBJ whole genome shotgun (WGS) entry which is preliminary data.</text>
</comment>
<evidence type="ECO:0000313" key="6">
    <source>
        <dbReference type="EMBL" id="KGH26489.1"/>
    </source>
</evidence>
<name>A0A096F968_COMTE</name>
<keyword evidence="4" id="KW-0804">Transcription</keyword>
<dbReference type="InterPro" id="IPR000847">
    <property type="entry name" value="LysR_HTH_N"/>
</dbReference>
<dbReference type="CDD" id="cd08422">
    <property type="entry name" value="PBP2_CrgA_like"/>
    <property type="match status" value="1"/>
</dbReference>
<gene>
    <name evidence="6" type="ORF">P353_20195</name>
</gene>
<dbReference type="InterPro" id="IPR036390">
    <property type="entry name" value="WH_DNA-bd_sf"/>
</dbReference>
<dbReference type="GO" id="GO:0006351">
    <property type="term" value="P:DNA-templated transcription"/>
    <property type="evidence" value="ECO:0007669"/>
    <property type="project" value="TreeGrafter"/>
</dbReference>
<dbReference type="GO" id="GO:0043565">
    <property type="term" value="F:sequence-specific DNA binding"/>
    <property type="evidence" value="ECO:0007669"/>
    <property type="project" value="TreeGrafter"/>
</dbReference>
<dbReference type="RefSeq" id="WP_034373213.1">
    <property type="nucleotide sequence ID" value="NZ_AWOR01000068.1"/>
</dbReference>
<proteinExistence type="inferred from homology"/>
<dbReference type="Gene3D" id="1.10.10.10">
    <property type="entry name" value="Winged helix-like DNA-binding domain superfamily/Winged helix DNA-binding domain"/>
    <property type="match status" value="1"/>
</dbReference>
<dbReference type="PROSITE" id="PS50931">
    <property type="entry name" value="HTH_LYSR"/>
    <property type="match status" value="1"/>
</dbReference>
<dbReference type="PANTHER" id="PTHR30537:SF5">
    <property type="entry name" value="HTH-TYPE TRANSCRIPTIONAL ACTIVATOR TTDR-RELATED"/>
    <property type="match status" value="1"/>
</dbReference>
<evidence type="ECO:0000313" key="7">
    <source>
        <dbReference type="Proteomes" id="UP000029553"/>
    </source>
</evidence>
<evidence type="ECO:0000256" key="4">
    <source>
        <dbReference type="ARBA" id="ARBA00023163"/>
    </source>
</evidence>